<dbReference type="OrthoDB" id="580775at2"/>
<dbReference type="Gene3D" id="3.40.50.12780">
    <property type="entry name" value="N-terminal domain of ligase-like"/>
    <property type="match status" value="1"/>
</dbReference>
<keyword evidence="3" id="KW-1185">Reference proteome</keyword>
<protein>
    <submittedName>
        <fullName evidence="2">CoF synthetase</fullName>
    </submittedName>
</protein>
<accession>A0A290Q4K5</accession>
<name>A0A290Q4K5_9BACT</name>
<reference evidence="2 3" key="1">
    <citation type="submission" date="2017-09" db="EMBL/GenBank/DDBJ databases">
        <title>Complete genome sequence of Verrucomicrobial strain HZ-65, isolated from freshwater.</title>
        <authorList>
            <person name="Choi A."/>
        </authorList>
    </citation>
    <scope>NUCLEOTIDE SEQUENCE [LARGE SCALE GENOMIC DNA]</scope>
    <source>
        <strain evidence="2 3">HZ-65</strain>
    </source>
</reference>
<gene>
    <name evidence="2" type="ORF">CMV30_06430</name>
</gene>
<feature type="region of interest" description="Disordered" evidence="1">
    <location>
        <begin position="1"/>
        <end position="25"/>
    </location>
</feature>
<dbReference type="AlphaFoldDB" id="A0A290Q4K5"/>
<organism evidence="2 3">
    <name type="scientific">Nibricoccus aquaticus</name>
    <dbReference type="NCBI Taxonomy" id="2576891"/>
    <lineage>
        <taxon>Bacteria</taxon>
        <taxon>Pseudomonadati</taxon>
        <taxon>Verrucomicrobiota</taxon>
        <taxon>Opitutia</taxon>
        <taxon>Opitutales</taxon>
        <taxon>Opitutaceae</taxon>
        <taxon>Nibricoccus</taxon>
    </lineage>
</organism>
<dbReference type="EMBL" id="CP023344">
    <property type="protein sequence ID" value="ATC63615.1"/>
    <property type="molecule type" value="Genomic_DNA"/>
</dbReference>
<evidence type="ECO:0000313" key="3">
    <source>
        <dbReference type="Proteomes" id="UP000217265"/>
    </source>
</evidence>
<dbReference type="PANTHER" id="PTHR36932">
    <property type="entry name" value="CAPSULAR POLYSACCHARIDE BIOSYNTHESIS PROTEIN"/>
    <property type="match status" value="1"/>
</dbReference>
<dbReference type="Proteomes" id="UP000217265">
    <property type="component" value="Chromosome"/>
</dbReference>
<dbReference type="RefSeq" id="WP_096055247.1">
    <property type="nucleotide sequence ID" value="NZ_CP023344.1"/>
</dbReference>
<evidence type="ECO:0000313" key="2">
    <source>
        <dbReference type="EMBL" id="ATC63615.1"/>
    </source>
</evidence>
<dbReference type="SUPFAM" id="SSF56801">
    <property type="entry name" value="Acetyl-CoA synthetase-like"/>
    <property type="match status" value="1"/>
</dbReference>
<sequence length="422" mass="47584">MTTASLPTPLFGNSPEALDSPSGNRLPQALEGEIRKIYQRSPLYTRRFPLHSEPLHWSCYQEIPALSKKDIVENGHTAFFADYSEIERGLQEKRFEYESTSGTTSGPMTVIMEDGWWVAQTARAYLAHPQLAQFAGRPYRKCILAPVGCSSNLCPYEDHPFPHRYFDGTVYLNLTSDPFVFPETEWDRILLELQATQPEVLEGEPIYLSLLARAALKRNIRITSLKAVILTYGKASLQHSRRIAEAFPAPQVDLYGSTEAGYLFVGTAFQDDSRVVDANAFIELVPYRGLDDVFQILVTTRDREAMPLLRYHTGDIVRRLPHGFRLLGRERDLYFRPDGSIVSPSEIDTALPADFACWHYSLIQTADNRWDFHYVADHVAPKTVAPALAAMLGTGVRVNAFRRRFIAPAASGKFSLLKPLAR</sequence>
<dbReference type="InterPro" id="IPR053158">
    <property type="entry name" value="CapK_Type1_Caps_Biosynth"/>
</dbReference>
<dbReference type="KEGG" id="vbh:CMV30_06430"/>
<dbReference type="PANTHER" id="PTHR36932:SF1">
    <property type="entry name" value="CAPSULAR POLYSACCHARIDE BIOSYNTHESIS PROTEIN"/>
    <property type="match status" value="1"/>
</dbReference>
<proteinExistence type="predicted"/>
<dbReference type="InterPro" id="IPR042099">
    <property type="entry name" value="ANL_N_sf"/>
</dbReference>
<evidence type="ECO:0000256" key="1">
    <source>
        <dbReference type="SAM" id="MobiDB-lite"/>
    </source>
</evidence>